<dbReference type="Proteomes" id="UP000310421">
    <property type="component" value="Unassembled WGS sequence"/>
</dbReference>
<dbReference type="AlphaFoldDB" id="A0A4S8Z2E7"/>
<organism evidence="2 3">
    <name type="scientific">Aureobasidium pullulans</name>
    <name type="common">Black yeast</name>
    <name type="synonym">Pullularia pullulans</name>
    <dbReference type="NCBI Taxonomy" id="5580"/>
    <lineage>
        <taxon>Eukaryota</taxon>
        <taxon>Fungi</taxon>
        <taxon>Dikarya</taxon>
        <taxon>Ascomycota</taxon>
        <taxon>Pezizomycotina</taxon>
        <taxon>Dothideomycetes</taxon>
        <taxon>Dothideomycetidae</taxon>
        <taxon>Dothideales</taxon>
        <taxon>Saccotheciaceae</taxon>
        <taxon>Aureobasidium</taxon>
    </lineage>
</organism>
<dbReference type="EMBL" id="QZAN01000060">
    <property type="protein sequence ID" value="THW60553.1"/>
    <property type="molecule type" value="Genomic_DNA"/>
</dbReference>
<reference evidence="2 3" key="1">
    <citation type="submission" date="2018-10" db="EMBL/GenBank/DDBJ databases">
        <title>Fifty Aureobasidium pullulans genomes reveal a recombining polyextremotolerant generalist.</title>
        <authorList>
            <person name="Gostincar C."/>
            <person name="Turk M."/>
            <person name="Zajc J."/>
            <person name="Gunde-Cimerman N."/>
        </authorList>
    </citation>
    <scope>NUCLEOTIDE SEQUENCE [LARGE SCALE GENOMIC DNA]</scope>
    <source>
        <strain evidence="2 3">EXF-10751</strain>
    </source>
</reference>
<proteinExistence type="predicted"/>
<protein>
    <submittedName>
        <fullName evidence="2">Uncharacterized protein</fullName>
    </submittedName>
</protein>
<evidence type="ECO:0000313" key="3">
    <source>
        <dbReference type="Proteomes" id="UP000310421"/>
    </source>
</evidence>
<feature type="region of interest" description="Disordered" evidence="1">
    <location>
        <begin position="506"/>
        <end position="535"/>
    </location>
</feature>
<feature type="compositionally biased region" description="Basic and acidic residues" evidence="1">
    <location>
        <begin position="522"/>
        <end position="535"/>
    </location>
</feature>
<feature type="compositionally biased region" description="Basic and acidic residues" evidence="1">
    <location>
        <begin position="63"/>
        <end position="73"/>
    </location>
</feature>
<comment type="caution">
    <text evidence="2">The sequence shown here is derived from an EMBL/GenBank/DDBJ whole genome shotgun (WGS) entry which is preliminary data.</text>
</comment>
<evidence type="ECO:0000256" key="1">
    <source>
        <dbReference type="SAM" id="MobiDB-lite"/>
    </source>
</evidence>
<feature type="region of interest" description="Disordered" evidence="1">
    <location>
        <begin position="63"/>
        <end position="99"/>
    </location>
</feature>
<sequence length="535" mass="60077">MARLAQNTDSSGRVVVSVIREAPTKAFKASMQLQPPINMSDALSVKGSSKSVRSLKDRLRSAFGRRSVDDTNSPRRISNGENVLPGRKSLQRSSLDSRQDSIQATAFKTQADRIREARENGPKIDKQTGERLDDTLVLHSLAHDSFDTVTEILNKYELDPNRPPGEAQVASLSPHLWSRIAEHLSLVDRACLALASKTLLDRMGSSYSQIINHPDNAEYRLSLLHRLEDQMPNHLFCFVCNKYHVRTMKGQEKLKPASVLNPLFDCPNATNNLMPQPRLRIATGRTLPFNFVQLALKGKKYGLDYGIDATTMARLWREQYEPRWIHSSRYFIFKGHLLMRVQSTCYTKPGLTPAAERMLLYSREDYQPYFSVCAHWRDGLLMNICKCALGHLPVPAEKSLHEGLAKVAGRRTSHGAIITLCSNCRPMRRCPQCPTEYLVEVKLAEDRSEKDPMKLFKHAIVVTRWSDLGDGSSPMSPEWAAVTGAIDTYDSIATIGTRAVSGIFESQSADTGPGQRILNLNPKDEHKGEEGNDWY</sequence>
<accession>A0A4S8Z2E7</accession>
<evidence type="ECO:0000313" key="2">
    <source>
        <dbReference type="EMBL" id="THW60553.1"/>
    </source>
</evidence>
<name>A0A4S8Z2E7_AURPU</name>
<gene>
    <name evidence="2" type="ORF">D6D20_05731</name>
</gene>